<dbReference type="EMBL" id="LAVV01010542">
    <property type="protein sequence ID" value="KNZ48894.1"/>
    <property type="molecule type" value="Genomic_DNA"/>
</dbReference>
<proteinExistence type="predicted"/>
<dbReference type="AlphaFoldDB" id="A0A0L6UK44"/>
<dbReference type="VEuPathDB" id="FungiDB:VP01_533g2"/>
<feature type="region of interest" description="Disordered" evidence="1">
    <location>
        <begin position="184"/>
        <end position="206"/>
    </location>
</feature>
<feature type="compositionally biased region" description="Low complexity" evidence="1">
    <location>
        <begin position="114"/>
        <end position="125"/>
    </location>
</feature>
<feature type="region of interest" description="Disordered" evidence="1">
    <location>
        <begin position="36"/>
        <end position="136"/>
    </location>
</feature>
<keyword evidence="3" id="KW-1185">Reference proteome</keyword>
<gene>
    <name evidence="2" type="ORF">VP01_533g2</name>
</gene>
<organism evidence="2 3">
    <name type="scientific">Puccinia sorghi</name>
    <dbReference type="NCBI Taxonomy" id="27349"/>
    <lineage>
        <taxon>Eukaryota</taxon>
        <taxon>Fungi</taxon>
        <taxon>Dikarya</taxon>
        <taxon>Basidiomycota</taxon>
        <taxon>Pucciniomycotina</taxon>
        <taxon>Pucciniomycetes</taxon>
        <taxon>Pucciniales</taxon>
        <taxon>Pucciniaceae</taxon>
        <taxon>Puccinia</taxon>
    </lineage>
</organism>
<dbReference type="OrthoDB" id="2507611at2759"/>
<comment type="caution">
    <text evidence="2">The sequence shown here is derived from an EMBL/GenBank/DDBJ whole genome shotgun (WGS) entry which is preliminary data.</text>
</comment>
<dbReference type="Proteomes" id="UP000037035">
    <property type="component" value="Unassembled WGS sequence"/>
</dbReference>
<evidence type="ECO:0000256" key="1">
    <source>
        <dbReference type="SAM" id="MobiDB-lite"/>
    </source>
</evidence>
<name>A0A0L6UK44_9BASI</name>
<sequence>MSSVRFAPTHERKTHFRFPSIPSCTSSSSASATVGLLYQEPITRPQSTQPHSITNQQPQRVSHQGHHTSEKPRPSSISKIPTAHQHLLPPSRPSNPPLRPRTQSLTHQEQRNWLLPNRLSSSRTPSPSPSPSPSRLPIAAIKKSLIDTIDGYPCPLEDKLTLVAKLHAEVEAELTHLNLRSSHFPTAHHHSDRTPNPPYNQHHDHSRKEVEDTIRLIKHADRIKAHAIQQLKHDINISFYHPHQQQTNMQEQQDAAKCCEQYYTELSKAIELDFQKDHQRIEEDEEAIIMLLTLGYLGMPGSCLLVDVPKKTGPSSPLLTWMFPLLKISWADLPTNGT</sequence>
<protein>
    <submittedName>
        <fullName evidence="2">Uncharacterized protein</fullName>
    </submittedName>
</protein>
<feature type="compositionally biased region" description="Pro residues" evidence="1">
    <location>
        <begin position="90"/>
        <end position="99"/>
    </location>
</feature>
<reference evidence="2 3" key="1">
    <citation type="submission" date="2015-08" db="EMBL/GenBank/DDBJ databases">
        <title>Next Generation Sequencing and Analysis of the Genome of Puccinia sorghi L Schw, the Causal Agent of Maize Common Rust.</title>
        <authorList>
            <person name="Rochi L."/>
            <person name="Burguener G."/>
            <person name="Darino M."/>
            <person name="Turjanski A."/>
            <person name="Kreff E."/>
            <person name="Dieguez M.J."/>
            <person name="Sacco F."/>
        </authorList>
    </citation>
    <scope>NUCLEOTIDE SEQUENCE [LARGE SCALE GENOMIC DNA]</scope>
    <source>
        <strain evidence="2 3">RO10H11247</strain>
    </source>
</reference>
<evidence type="ECO:0000313" key="3">
    <source>
        <dbReference type="Proteomes" id="UP000037035"/>
    </source>
</evidence>
<evidence type="ECO:0000313" key="2">
    <source>
        <dbReference type="EMBL" id="KNZ48894.1"/>
    </source>
</evidence>
<accession>A0A0L6UK44</accession>
<feature type="compositionally biased region" description="Polar residues" evidence="1">
    <location>
        <begin position="44"/>
        <end position="62"/>
    </location>
</feature>